<evidence type="ECO:0000256" key="6">
    <source>
        <dbReference type="ARBA" id="ARBA00022833"/>
    </source>
</evidence>
<dbReference type="GO" id="GO:0019557">
    <property type="term" value="P:L-histidine catabolic process to glutamate and formate"/>
    <property type="evidence" value="ECO:0007669"/>
    <property type="project" value="UniProtKB-UniPathway"/>
</dbReference>
<dbReference type="Gene3D" id="3.20.20.140">
    <property type="entry name" value="Metal-dependent hydrolases"/>
    <property type="match status" value="1"/>
</dbReference>
<evidence type="ECO:0000313" key="11">
    <source>
        <dbReference type="EMBL" id="NYR15235.1"/>
    </source>
</evidence>
<dbReference type="UniPathway" id="UPA00379">
    <property type="reaction ID" value="UER00551"/>
</dbReference>
<evidence type="ECO:0000259" key="10">
    <source>
        <dbReference type="Pfam" id="PF22039"/>
    </source>
</evidence>
<feature type="binding site" evidence="8">
    <location>
        <position position="174"/>
    </location>
    <ligand>
        <name>4-imidazolone-5-propanoate</name>
        <dbReference type="ChEBI" id="CHEBI:77893"/>
    </ligand>
</feature>
<dbReference type="InterPro" id="IPR011059">
    <property type="entry name" value="Metal-dep_hydrolase_composite"/>
</dbReference>
<comment type="function">
    <text evidence="8">Catalyzes the hydrolytic cleavage of the carbon-nitrogen bond in imidazolone-5-propanoate to yield N-formimidoyl-L-glutamate. It is the third step in the universal histidine degradation pathway.</text>
</comment>
<feature type="domain" description="Aminodeoxyfutalosine deaminase/Imidazolonepropionase-like composite" evidence="10">
    <location>
        <begin position="29"/>
        <end position="54"/>
    </location>
</feature>
<dbReference type="GeneID" id="5054244"/>
<keyword evidence="7 8" id="KW-0408">Iron</keyword>
<feature type="binding site" evidence="8">
    <location>
        <position position="72"/>
    </location>
    <ligand>
        <name>Fe(3+)</name>
        <dbReference type="ChEBI" id="CHEBI:29034"/>
    </ligand>
</feature>
<dbReference type="SUPFAM" id="SSF51338">
    <property type="entry name" value="Composite domain of metallo-dependent hydrolases"/>
    <property type="match status" value="1"/>
</dbReference>
<name>A0A7L4P8A8_9CREN</name>
<dbReference type="InterPro" id="IPR054418">
    <property type="entry name" value="MQNX/HUTI_composite_N"/>
</dbReference>
<evidence type="ECO:0000256" key="4">
    <source>
        <dbReference type="ARBA" id="ARBA00022801"/>
    </source>
</evidence>
<comment type="cofactor">
    <cofactor evidence="8">
        <name>Zn(2+)</name>
        <dbReference type="ChEBI" id="CHEBI:29105"/>
    </cofactor>
    <cofactor evidence="8">
        <name>Fe(3+)</name>
        <dbReference type="ChEBI" id="CHEBI:29034"/>
    </cofactor>
    <text evidence="8">Binds 1 zinc or iron ion per subunit.</text>
</comment>
<dbReference type="GO" id="GO:0050480">
    <property type="term" value="F:imidazolonepropionase activity"/>
    <property type="evidence" value="ECO:0007669"/>
    <property type="project" value="UniProtKB-UniRule"/>
</dbReference>
<keyword evidence="5 8" id="KW-0369">Histidine metabolism</keyword>
<keyword evidence="12" id="KW-1185">Reference proteome</keyword>
<dbReference type="Pfam" id="PF22039">
    <property type="entry name" value="HUTI_composite_bact"/>
    <property type="match status" value="1"/>
</dbReference>
<dbReference type="InterPro" id="IPR013108">
    <property type="entry name" value="Amidohydro_3"/>
</dbReference>
<evidence type="ECO:0000259" key="9">
    <source>
        <dbReference type="Pfam" id="PF07969"/>
    </source>
</evidence>
<dbReference type="PANTHER" id="PTHR42752:SF1">
    <property type="entry name" value="IMIDAZOLONEPROPIONASE-RELATED"/>
    <property type="match status" value="1"/>
</dbReference>
<feature type="binding site" evidence="8">
    <location>
        <position position="234"/>
    </location>
    <ligand>
        <name>4-imidazolone-5-propanoate</name>
        <dbReference type="ChEBI" id="CHEBI:77893"/>
    </ligand>
</feature>
<accession>A0A7L4P8A8</accession>
<comment type="catalytic activity">
    <reaction evidence="8">
        <text>4-imidazolone-5-propanoate + H2O = N-formimidoyl-L-glutamate</text>
        <dbReference type="Rhea" id="RHEA:23660"/>
        <dbReference type="ChEBI" id="CHEBI:15377"/>
        <dbReference type="ChEBI" id="CHEBI:58928"/>
        <dbReference type="ChEBI" id="CHEBI:77893"/>
        <dbReference type="EC" id="3.5.2.7"/>
    </reaction>
</comment>
<comment type="subcellular location">
    <subcellularLocation>
        <location evidence="8">Cytoplasm</location>
    </subcellularLocation>
</comment>
<dbReference type="HAMAP" id="MF_00372">
    <property type="entry name" value="HutI"/>
    <property type="match status" value="1"/>
</dbReference>
<feature type="binding site" evidence="8">
    <location>
        <position position="74"/>
    </location>
    <ligand>
        <name>Fe(3+)</name>
        <dbReference type="ChEBI" id="CHEBI:29034"/>
    </ligand>
</feature>
<proteinExistence type="inferred from homology"/>
<dbReference type="SUPFAM" id="SSF51556">
    <property type="entry name" value="Metallo-dependent hydrolases"/>
    <property type="match status" value="1"/>
</dbReference>
<feature type="binding site" evidence="8">
    <location>
        <position position="306"/>
    </location>
    <ligand>
        <name>Zn(2+)</name>
        <dbReference type="ChEBI" id="CHEBI:29105"/>
    </ligand>
</feature>
<dbReference type="InterPro" id="IPR005920">
    <property type="entry name" value="HutI"/>
</dbReference>
<comment type="caution">
    <text evidence="11">The sequence shown here is derived from an EMBL/GenBank/DDBJ whole genome shotgun (WGS) entry which is preliminary data.</text>
</comment>
<keyword evidence="6 8" id="KW-0862">Zinc</keyword>
<dbReference type="AlphaFoldDB" id="A0A7L4P8A8"/>
<dbReference type="Gene3D" id="2.30.40.10">
    <property type="entry name" value="Urease, subunit C, domain 1"/>
    <property type="match status" value="1"/>
</dbReference>
<comment type="caution">
    <text evidence="8">Lacks conserved residue(s) required for the propagation of feature annotation.</text>
</comment>
<keyword evidence="2 8" id="KW-0963">Cytoplasm</keyword>
<dbReference type="EC" id="3.5.2.7" evidence="1 8"/>
<evidence type="ECO:0000313" key="12">
    <source>
        <dbReference type="Proteomes" id="UP000554766"/>
    </source>
</evidence>
<protein>
    <recommendedName>
        <fullName evidence="1 8">Imidazolonepropionase</fullName>
        <ecNumber evidence="1 8">3.5.2.7</ecNumber>
    </recommendedName>
    <alternativeName>
        <fullName evidence="8">Imidazolone-5-propionate hydrolase</fullName>
    </alternativeName>
</protein>
<feature type="binding site" evidence="8">
    <location>
        <position position="306"/>
    </location>
    <ligand>
        <name>Fe(3+)</name>
        <dbReference type="ChEBI" id="CHEBI:29034"/>
    </ligand>
</feature>
<comment type="pathway">
    <text evidence="8">Amino-acid degradation; L-histidine degradation into L-glutamate; N-formimidoyl-L-glutamate from L-histidine: step 3/3.</text>
</comment>
<evidence type="ECO:0000256" key="8">
    <source>
        <dbReference type="HAMAP-Rule" id="MF_00372"/>
    </source>
</evidence>
<dbReference type="RefSeq" id="WP_011900947.1">
    <property type="nucleotide sequence ID" value="NZ_JAAVJF010000002.1"/>
</dbReference>
<dbReference type="GO" id="GO:0005506">
    <property type="term" value="F:iron ion binding"/>
    <property type="evidence" value="ECO:0007669"/>
    <property type="project" value="UniProtKB-UniRule"/>
</dbReference>
<gene>
    <name evidence="8" type="primary">hutI</name>
    <name evidence="11" type="ORF">HC235_04585</name>
</gene>
<feature type="binding site" evidence="8">
    <location>
        <position position="144"/>
    </location>
    <ligand>
        <name>N-formimidoyl-L-glutamate</name>
        <dbReference type="ChEBI" id="CHEBI:58928"/>
    </ligand>
</feature>
<feature type="binding site" evidence="8">
    <location>
        <position position="231"/>
    </location>
    <ligand>
        <name>Zn(2+)</name>
        <dbReference type="ChEBI" id="CHEBI:29105"/>
    </ligand>
</feature>
<feature type="domain" description="Amidohydrolase 3" evidence="9">
    <location>
        <begin position="105"/>
        <end position="390"/>
    </location>
</feature>
<evidence type="ECO:0000256" key="7">
    <source>
        <dbReference type="ARBA" id="ARBA00023004"/>
    </source>
</evidence>
<evidence type="ECO:0000256" key="3">
    <source>
        <dbReference type="ARBA" id="ARBA00022723"/>
    </source>
</evidence>
<dbReference type="SMR" id="A0A7L4P8A8"/>
<keyword evidence="3 8" id="KW-0479">Metal-binding</keyword>
<feature type="binding site" evidence="8">
    <location>
        <position position="231"/>
    </location>
    <ligand>
        <name>Fe(3+)</name>
        <dbReference type="ChEBI" id="CHEBI:29034"/>
    </ligand>
</feature>
<feature type="binding site" evidence="8">
    <location>
        <position position="74"/>
    </location>
    <ligand>
        <name>Zn(2+)</name>
        <dbReference type="ChEBI" id="CHEBI:29105"/>
    </ligand>
</feature>
<dbReference type="Proteomes" id="UP000554766">
    <property type="component" value="Unassembled WGS sequence"/>
</dbReference>
<evidence type="ECO:0000256" key="1">
    <source>
        <dbReference type="ARBA" id="ARBA00012864"/>
    </source>
</evidence>
<sequence length="395" mass="44245">MVIIRAKQLVTALNMPWRYRDEVAVINDAAVVIRDGVIIDVGTWEEIKRRHPHANIWDFGDNLITPGLVDPHTHLLFAGSREDELERKLQGESYEEITRKGGGIYKTVKYTKETSDQELLNILQKRIQLATSFGTTTVEVKTGYGLDIDQELRLARILKSVKSPIDVVTTFLVHIPPPAGRENYVKEVLKAIPHAGTTYVDVFCDSIAFNVEETRTILKKAAEAGYKLRLHADELEYIGCSDLVEELPIDSADHLLNTPPENVRKIAKSGTVATLLPVTILTLRTSKKPPIDEMRRLRVPIAIGTDFSPNSWCLNMQTAIELAVYLLGLTPLEALIAATANAAYSLRLTDRGIIQPGKIADLVIWDVPNYHWLAYEIGRNKAKLVLKKGEPLRFL</sequence>
<dbReference type="EMBL" id="JAAVJF010000002">
    <property type="protein sequence ID" value="NYR15235.1"/>
    <property type="molecule type" value="Genomic_DNA"/>
</dbReference>
<keyword evidence="4 8" id="KW-0378">Hydrolase</keyword>
<feature type="binding site" evidence="8">
    <location>
        <position position="72"/>
    </location>
    <ligand>
        <name>Zn(2+)</name>
        <dbReference type="ChEBI" id="CHEBI:29105"/>
    </ligand>
</feature>
<reference evidence="11 12" key="1">
    <citation type="journal article" date="2020" name="Nat. Commun.">
        <title>The structures of two archaeal type IV pili illuminate evolutionary relationships.</title>
        <authorList>
            <person name="Wang F."/>
            <person name="Baquero D.P."/>
            <person name="Su Z."/>
            <person name="Beltran L.C."/>
            <person name="Prangishvili D."/>
            <person name="Krupovic M."/>
            <person name="Egelman E.H."/>
        </authorList>
    </citation>
    <scope>NUCLEOTIDE SEQUENCE [LARGE SCALE GENOMIC DNA]</scope>
    <source>
        <strain evidence="11 12">2GA</strain>
    </source>
</reference>
<dbReference type="Pfam" id="PF07969">
    <property type="entry name" value="Amidohydro_3"/>
    <property type="match status" value="1"/>
</dbReference>
<dbReference type="InterPro" id="IPR032466">
    <property type="entry name" value="Metal_Hydrolase"/>
</dbReference>
<dbReference type="GO" id="GO:0019556">
    <property type="term" value="P:L-histidine catabolic process to glutamate and formamide"/>
    <property type="evidence" value="ECO:0007669"/>
    <property type="project" value="UniProtKB-UniRule"/>
</dbReference>
<dbReference type="GO" id="GO:0005737">
    <property type="term" value="C:cytoplasm"/>
    <property type="evidence" value="ECO:0007669"/>
    <property type="project" value="UniProtKB-SubCell"/>
</dbReference>
<dbReference type="OMA" id="CAPHARW"/>
<evidence type="ECO:0000256" key="2">
    <source>
        <dbReference type="ARBA" id="ARBA00022490"/>
    </source>
</evidence>
<dbReference type="NCBIfam" id="TIGR01224">
    <property type="entry name" value="hutI"/>
    <property type="match status" value="1"/>
</dbReference>
<dbReference type="PANTHER" id="PTHR42752">
    <property type="entry name" value="IMIDAZOLONEPROPIONASE"/>
    <property type="match status" value="1"/>
</dbReference>
<dbReference type="GO" id="GO:0008270">
    <property type="term" value="F:zinc ion binding"/>
    <property type="evidence" value="ECO:0007669"/>
    <property type="project" value="UniProtKB-UniRule"/>
</dbReference>
<organism evidence="11 12">
    <name type="scientific">Pyrobaculum arsenaticum</name>
    <dbReference type="NCBI Taxonomy" id="121277"/>
    <lineage>
        <taxon>Archaea</taxon>
        <taxon>Thermoproteota</taxon>
        <taxon>Thermoprotei</taxon>
        <taxon>Thermoproteales</taxon>
        <taxon>Thermoproteaceae</taxon>
        <taxon>Pyrobaculum</taxon>
    </lineage>
</organism>
<comment type="similarity">
    <text evidence="8">Belongs to the metallo-dependent hydrolases superfamily. HutI family.</text>
</comment>
<feature type="binding site" evidence="8">
    <location>
        <position position="81"/>
    </location>
    <ligand>
        <name>4-imidazolone-5-propanoate</name>
        <dbReference type="ChEBI" id="CHEBI:77893"/>
    </ligand>
</feature>
<feature type="binding site" evidence="8">
    <location>
        <position position="144"/>
    </location>
    <ligand>
        <name>4-imidazolone-5-propanoate</name>
        <dbReference type="ChEBI" id="CHEBI:77893"/>
    </ligand>
</feature>
<evidence type="ECO:0000256" key="5">
    <source>
        <dbReference type="ARBA" id="ARBA00022808"/>
    </source>
</evidence>